<dbReference type="InterPro" id="IPR029001">
    <property type="entry name" value="ITPase-like_fam"/>
</dbReference>
<keyword evidence="5 7" id="KW-0460">Magnesium</keyword>
<feature type="binding site" evidence="7">
    <location>
        <begin position="141"/>
        <end position="146"/>
    </location>
    <ligand>
        <name>substrate</name>
    </ligand>
</feature>
<dbReference type="SUPFAM" id="SSF52972">
    <property type="entry name" value="ITPase-like"/>
    <property type="match status" value="1"/>
</dbReference>
<comment type="catalytic activity">
    <reaction evidence="7">
        <text>ITP + H2O = IMP + diphosphate + H(+)</text>
        <dbReference type="Rhea" id="RHEA:29399"/>
        <dbReference type="ChEBI" id="CHEBI:15377"/>
        <dbReference type="ChEBI" id="CHEBI:15378"/>
        <dbReference type="ChEBI" id="CHEBI:33019"/>
        <dbReference type="ChEBI" id="CHEBI:58053"/>
        <dbReference type="ChEBI" id="CHEBI:61402"/>
        <dbReference type="EC" id="3.6.1.66"/>
    </reaction>
</comment>
<evidence type="ECO:0000256" key="5">
    <source>
        <dbReference type="ARBA" id="ARBA00022842"/>
    </source>
</evidence>
<comment type="subunit">
    <text evidence="7">Homodimer.</text>
</comment>
<organism evidence="9 10">
    <name type="scientific">Streptococcus downii</name>
    <dbReference type="NCBI Taxonomy" id="1968889"/>
    <lineage>
        <taxon>Bacteria</taxon>
        <taxon>Bacillati</taxon>
        <taxon>Bacillota</taxon>
        <taxon>Bacilli</taxon>
        <taxon>Lactobacillales</taxon>
        <taxon>Streptococcaceae</taxon>
        <taxon>Streptococcus</taxon>
    </lineage>
</organism>
<keyword evidence="3 7" id="KW-0547">Nucleotide-binding</keyword>
<dbReference type="InterPro" id="IPR020922">
    <property type="entry name" value="dITP/XTP_pyrophosphatase"/>
</dbReference>
<evidence type="ECO:0000256" key="2">
    <source>
        <dbReference type="ARBA" id="ARBA00022723"/>
    </source>
</evidence>
<dbReference type="HAMAP" id="MF_01405">
    <property type="entry name" value="Non_canon_purine_NTPase"/>
    <property type="match status" value="1"/>
</dbReference>
<evidence type="ECO:0000256" key="7">
    <source>
        <dbReference type="HAMAP-Rule" id="MF_01405"/>
    </source>
</evidence>
<dbReference type="Proteomes" id="UP001596069">
    <property type="component" value="Unassembled WGS sequence"/>
</dbReference>
<dbReference type="NCBIfam" id="TIGR00042">
    <property type="entry name" value="RdgB/HAM1 family non-canonical purine NTP pyrophosphatase"/>
    <property type="match status" value="1"/>
</dbReference>
<evidence type="ECO:0000256" key="6">
    <source>
        <dbReference type="ARBA" id="ARBA00023080"/>
    </source>
</evidence>
<feature type="binding site" evidence="7">
    <location>
        <position position="203"/>
    </location>
    <ligand>
        <name>Mg(2+)</name>
        <dbReference type="ChEBI" id="CHEBI:18420"/>
    </ligand>
</feature>
<feature type="binding site" evidence="7">
    <location>
        <begin position="315"/>
        <end position="316"/>
    </location>
    <ligand>
        <name>substrate</name>
    </ligand>
</feature>
<comment type="caution">
    <text evidence="9">The sequence shown here is derived from an EMBL/GenBank/DDBJ whole genome shotgun (WGS) entry which is preliminary data.</text>
</comment>
<feature type="binding site" evidence="7">
    <location>
        <position position="204"/>
    </location>
    <ligand>
        <name>substrate</name>
    </ligand>
</feature>
<reference evidence="10" key="1">
    <citation type="journal article" date="2019" name="Int. J. Syst. Evol. Microbiol.">
        <title>The Global Catalogue of Microorganisms (GCM) 10K type strain sequencing project: providing services to taxonomists for standard genome sequencing and annotation.</title>
        <authorList>
            <consortium name="The Broad Institute Genomics Platform"/>
            <consortium name="The Broad Institute Genome Sequencing Center for Infectious Disease"/>
            <person name="Wu L."/>
            <person name="Ma J."/>
        </authorList>
    </citation>
    <scope>NUCLEOTIDE SEQUENCE [LARGE SCALE GENOMIC DNA]</scope>
    <source>
        <strain evidence="10">FCH23</strain>
    </source>
</reference>
<comment type="caution">
    <text evidence="7">Lacks conserved residue(s) required for the propagation of feature annotation.</text>
</comment>
<dbReference type="InterPro" id="IPR002637">
    <property type="entry name" value="RdgB/HAM1"/>
</dbReference>
<name>A0ABW0Y512_9STRE</name>
<comment type="catalytic activity">
    <reaction evidence="7">
        <text>dITP + H2O = dIMP + diphosphate + H(+)</text>
        <dbReference type="Rhea" id="RHEA:28342"/>
        <dbReference type="ChEBI" id="CHEBI:15377"/>
        <dbReference type="ChEBI" id="CHEBI:15378"/>
        <dbReference type="ChEBI" id="CHEBI:33019"/>
        <dbReference type="ChEBI" id="CHEBI:61194"/>
        <dbReference type="ChEBI" id="CHEBI:61382"/>
        <dbReference type="EC" id="3.6.1.66"/>
    </reaction>
</comment>
<dbReference type="NCBIfam" id="NF002698">
    <property type="entry name" value="PRK02491.1"/>
    <property type="match status" value="1"/>
</dbReference>
<dbReference type="EMBL" id="JBHSOK010000006">
    <property type="protein sequence ID" value="MFC5680377.1"/>
    <property type="molecule type" value="Genomic_DNA"/>
</dbReference>
<comment type="catalytic activity">
    <reaction evidence="7">
        <text>XTP + H2O = XMP + diphosphate + H(+)</text>
        <dbReference type="Rhea" id="RHEA:28610"/>
        <dbReference type="ChEBI" id="CHEBI:15377"/>
        <dbReference type="ChEBI" id="CHEBI:15378"/>
        <dbReference type="ChEBI" id="CHEBI:33019"/>
        <dbReference type="ChEBI" id="CHEBI:57464"/>
        <dbReference type="ChEBI" id="CHEBI:61314"/>
        <dbReference type="EC" id="3.6.1.66"/>
    </reaction>
</comment>
<gene>
    <name evidence="9" type="ORF">ACFPTW_03630</name>
</gene>
<dbReference type="PANTHER" id="PTHR11067">
    <property type="entry name" value="INOSINE TRIPHOSPHATE PYROPHOSPHATASE/HAM1 PROTEIN"/>
    <property type="match status" value="1"/>
</dbReference>
<comment type="similarity">
    <text evidence="1 7 8">Belongs to the HAM1 NTPase family.</text>
</comment>
<keyword evidence="4 7" id="KW-0378">Hydrolase</keyword>
<dbReference type="RefSeq" id="WP_380437177.1">
    <property type="nucleotide sequence ID" value="NZ_JBHSOK010000006.1"/>
</dbReference>
<keyword evidence="2 7" id="KW-0479">Metal-binding</keyword>
<sequence>MAGKRDSCGACNFMTNKIYEYKDDQDWYVGVWDVYGGIYSLIKDPLNLDFMDLARIFRDEENGFPITITVMRWSSNYRLLSFIVEILNAEAGRNLEVIQRQGALLLVENGQLLHVELPKEGVDVEAFFETSKVRETLLIATRNEGKTKEFRAIFDKLGYDVENLNDYPDLPEVAETGMTFEENARLKAETISQLTGKMVLADDSGLKVDVLGGLPGVWSARFAGVGATDRENNAKLLHELAMVFDLKDRSAQFHTTLVVASPNKESLVVEADWPGYINFEPKGENGFGYDPLFLVGETGKSAAELTLEEKNSQSHRALAVKKLLEVFPSWQSKPSL</sequence>
<keyword evidence="10" id="KW-1185">Reference proteome</keyword>
<accession>A0ABW0Y512</accession>
<dbReference type="CDD" id="cd00515">
    <property type="entry name" value="HAM1"/>
    <property type="match status" value="1"/>
</dbReference>
<feature type="binding site" evidence="7">
    <location>
        <begin position="287"/>
        <end position="290"/>
    </location>
    <ligand>
        <name>substrate</name>
    </ligand>
</feature>
<evidence type="ECO:0000256" key="3">
    <source>
        <dbReference type="ARBA" id="ARBA00022741"/>
    </source>
</evidence>
<dbReference type="PANTHER" id="PTHR11067:SF9">
    <property type="entry name" value="INOSINE TRIPHOSPHATE PYROPHOSPHATASE"/>
    <property type="match status" value="1"/>
</dbReference>
<proteinExistence type="inferred from homology"/>
<protein>
    <recommendedName>
        <fullName evidence="7">dITP/XTP pyrophosphatase</fullName>
        <ecNumber evidence="7">3.6.1.66</ecNumber>
    </recommendedName>
    <alternativeName>
        <fullName evidence="7">Non-canonical purine NTP pyrophosphatase</fullName>
    </alternativeName>
    <alternativeName>
        <fullName evidence="7">Non-standard purine NTP pyrophosphatase</fullName>
    </alternativeName>
    <alternativeName>
        <fullName evidence="7">Nucleoside-triphosphate diphosphatase</fullName>
    </alternativeName>
    <alternativeName>
        <fullName evidence="7">Nucleoside-triphosphate pyrophosphatase</fullName>
        <shortName evidence="7">NTPase</shortName>
    </alternativeName>
</protein>
<feature type="binding site" evidence="7">
    <location>
        <position position="310"/>
    </location>
    <ligand>
        <name>substrate</name>
    </ligand>
</feature>
<evidence type="ECO:0000256" key="4">
    <source>
        <dbReference type="ARBA" id="ARBA00022801"/>
    </source>
</evidence>
<dbReference type="NCBIfam" id="NF011397">
    <property type="entry name" value="PRK14822.1"/>
    <property type="match status" value="1"/>
</dbReference>
<evidence type="ECO:0000313" key="9">
    <source>
        <dbReference type="EMBL" id="MFC5680377.1"/>
    </source>
</evidence>
<dbReference type="EC" id="3.6.1.66" evidence="7"/>
<comment type="function">
    <text evidence="7">Pyrophosphatase that catalyzes the hydrolysis of nucleoside triphosphates to their monophosphate derivatives, with a high preference for the non-canonical purine nucleotides XTP (xanthosine triphosphate), dITP (deoxyinosine triphosphate) and ITP. Seems to function as a house-cleaning enzyme that removes non-canonical purine nucleotides from the nucleotide pool, thus preventing their incorporation into DNA/RNA and avoiding chromosomal lesions.</text>
</comment>
<comment type="cofactor">
    <cofactor evidence="7">
        <name>Mg(2+)</name>
        <dbReference type="ChEBI" id="CHEBI:18420"/>
    </cofactor>
    <text evidence="7">Binds 1 Mg(2+) ion per subunit.</text>
</comment>
<evidence type="ECO:0000313" key="10">
    <source>
        <dbReference type="Proteomes" id="UP001596069"/>
    </source>
</evidence>
<keyword evidence="6 7" id="KW-0546">Nucleotide metabolism</keyword>
<dbReference type="Pfam" id="PF01725">
    <property type="entry name" value="Ham1p_like"/>
    <property type="match status" value="1"/>
</dbReference>
<dbReference type="Gene3D" id="3.90.950.10">
    <property type="match status" value="1"/>
</dbReference>
<feature type="active site" description="Proton acceptor" evidence="7">
    <location>
        <position position="203"/>
    </location>
</feature>
<evidence type="ECO:0000256" key="1">
    <source>
        <dbReference type="ARBA" id="ARBA00008023"/>
    </source>
</evidence>
<evidence type="ECO:0000256" key="8">
    <source>
        <dbReference type="RuleBase" id="RU003781"/>
    </source>
</evidence>